<dbReference type="AlphaFoldDB" id="Q5TN02"/>
<feature type="non-terminal residue" evidence="1">
    <location>
        <position position="1"/>
    </location>
</feature>
<reference evidence="1" key="5">
    <citation type="submission" date="2011-05" db="EMBL/GenBank/DDBJ databases">
        <authorList>
            <consortium name="VectorBase"/>
        </authorList>
    </citation>
    <scope>NUCLEOTIDE SEQUENCE</scope>
    <source>
        <strain evidence="1">PEST</strain>
    </source>
</reference>
<accession>Q5TN02</accession>
<dbReference type="HOGENOM" id="CLU_2270344_0_0_1"/>
<reference evidence="1" key="4">
    <citation type="journal article" date="2007" name="Genome Biol.">
        <title>Update of the Anopheles gambiae PEST genome assembly.</title>
        <authorList>
            <person name="Sharakhova M.V."/>
            <person name="Hammond M.P."/>
            <person name="Lobo N.F."/>
            <person name="Krzywinski J."/>
            <person name="Unger M.F."/>
            <person name="Hillenmeyer M.E."/>
            <person name="Bruggner R.V."/>
            <person name="Birney E."/>
            <person name="Collins F.H."/>
        </authorList>
    </citation>
    <scope>NUCLEOTIDE SEQUENCE</scope>
    <source>
        <strain evidence="1">PEST</strain>
    </source>
</reference>
<reference evidence="1" key="3">
    <citation type="journal article" date="2004" name="Trends Parasitol.">
        <title>The Anopheles gambiae genome: an update.</title>
        <authorList>
            <person name="Mongin E."/>
            <person name="Louis C."/>
            <person name="Holt R.A."/>
            <person name="Birney E."/>
            <person name="Collins F.H."/>
        </authorList>
    </citation>
    <scope>NUCLEOTIDE SEQUENCE</scope>
    <source>
        <strain evidence="1">PEST</strain>
    </source>
</reference>
<sequence length="103" mass="11099">CCVIACIRARTTVASGHLSPERVVRKWEKVLCKIVISCCVRQACPATFWSNTIARQGSTSETALECKECGQKAYKSVSAAAAKVSATVKEKLQRISSCVCVCV</sequence>
<name>Q5TN02_ANOGA</name>
<evidence type="ECO:0000313" key="1">
    <source>
        <dbReference type="EMBL" id="EAL38760.1"/>
    </source>
</evidence>
<comment type="caution">
    <text evidence="1">The sequence shown here is derived from an EMBL/GenBank/DDBJ whole genome shotgun (WGS) entry which is preliminary data.</text>
</comment>
<organism evidence="1">
    <name type="scientific">Anopheles gambiae</name>
    <name type="common">African malaria mosquito</name>
    <dbReference type="NCBI Taxonomy" id="7165"/>
    <lineage>
        <taxon>Eukaryota</taxon>
        <taxon>Metazoa</taxon>
        <taxon>Ecdysozoa</taxon>
        <taxon>Arthropoda</taxon>
        <taxon>Hexapoda</taxon>
        <taxon>Insecta</taxon>
        <taxon>Pterygota</taxon>
        <taxon>Neoptera</taxon>
        <taxon>Endopterygota</taxon>
        <taxon>Diptera</taxon>
        <taxon>Nematocera</taxon>
        <taxon>Culicoidea</taxon>
        <taxon>Culicidae</taxon>
        <taxon>Anophelinae</taxon>
        <taxon>Anopheles</taxon>
    </lineage>
</organism>
<dbReference type="EMBL" id="AAAB01008986">
    <property type="protein sequence ID" value="EAL38760.1"/>
    <property type="molecule type" value="Genomic_DNA"/>
</dbReference>
<reference evidence="1" key="1">
    <citation type="journal article" date="2002" name="Science">
        <title>The genome sequence of the malaria mosquito Anopheles gambiae.</title>
        <authorList>
            <person name="Holt R.A."/>
            <person name="Subramanian G.M."/>
            <person name="Halpern A."/>
            <person name="Sutton G.G."/>
            <person name="Charlab R."/>
            <person name="Nusskern D.R."/>
            <person name="Wincker P."/>
            <person name="Clark A.G."/>
            <person name="Ribeiro J.M."/>
            <person name="Wides R."/>
            <person name="Salzberg S.L."/>
            <person name="Loftus B."/>
            <person name="Yandell M."/>
            <person name="Majoros W.H."/>
            <person name="Rusch D.B."/>
            <person name="Lai Z."/>
            <person name="Kraft C.L."/>
            <person name="Abril J.F."/>
            <person name="Anthouard V."/>
            <person name="Arensburger P."/>
            <person name="Atkinson P.W."/>
            <person name="Baden H."/>
            <person name="de Berardinis V."/>
            <person name="Baldwin D."/>
            <person name="Benes V."/>
            <person name="Biedler J."/>
            <person name="Blass C."/>
            <person name="Bolanos R."/>
            <person name="Boscus D."/>
            <person name="Barnstead M."/>
            <person name="Cai S."/>
            <person name="Center A."/>
            <person name="Chaturverdi K."/>
            <person name="Christophides G.K."/>
            <person name="Chrystal M.A."/>
            <person name="Clamp M."/>
            <person name="Cravchik A."/>
            <person name="Curwen V."/>
            <person name="Dana A."/>
            <person name="Delcher A."/>
            <person name="Dew I."/>
            <person name="Evans C.A."/>
            <person name="Flanigan M."/>
            <person name="Grundschober-Freimoser A."/>
            <person name="Friedli L."/>
            <person name="Gu Z."/>
            <person name="Guan P."/>
            <person name="Guigo R."/>
            <person name="Hillenmeyer M.E."/>
            <person name="Hladun S.L."/>
            <person name="Hogan J.R."/>
            <person name="Hong Y.S."/>
            <person name="Hoover J."/>
            <person name="Jaillon O."/>
            <person name="Ke Z."/>
            <person name="Kodira C."/>
            <person name="Kokoza E."/>
            <person name="Koutsos A."/>
            <person name="Letunic I."/>
            <person name="Levitsky A."/>
            <person name="Liang Y."/>
            <person name="Lin J.J."/>
            <person name="Lobo N.F."/>
            <person name="Lopez J.R."/>
            <person name="Malek J.A."/>
            <person name="McIntosh T.C."/>
            <person name="Meister S."/>
            <person name="Miller J."/>
            <person name="Mobarry C."/>
            <person name="Mongin E."/>
            <person name="Murphy S.D."/>
            <person name="O'Brochta D.A."/>
            <person name="Pfannkoch C."/>
            <person name="Qi R."/>
            <person name="Regier M.A."/>
            <person name="Remington K."/>
            <person name="Shao H."/>
            <person name="Sharakhova M.V."/>
            <person name="Sitter C.D."/>
            <person name="Shetty J."/>
            <person name="Smith T.J."/>
            <person name="Strong R."/>
            <person name="Sun J."/>
            <person name="Thomasova D."/>
            <person name="Ton L.Q."/>
            <person name="Topalis P."/>
            <person name="Tu Z."/>
            <person name="Unger M.F."/>
            <person name="Walenz B."/>
            <person name="Wang A."/>
            <person name="Wang J."/>
            <person name="Wang M."/>
            <person name="Wang X."/>
            <person name="Woodford K.J."/>
            <person name="Wortman J.R."/>
            <person name="Wu M."/>
            <person name="Yao A."/>
            <person name="Zdobnov E.M."/>
            <person name="Zhang H."/>
            <person name="Zhao Q."/>
            <person name="Zhao S."/>
            <person name="Zhu S.C."/>
            <person name="Zhimulev I."/>
            <person name="Coluzzi M."/>
            <person name="della Torre A."/>
            <person name="Roth C.W."/>
            <person name="Louis C."/>
            <person name="Kalush F."/>
            <person name="Mural R.J."/>
            <person name="Myers E.W."/>
            <person name="Adams M.D."/>
            <person name="Smith H.O."/>
            <person name="Broder S."/>
            <person name="Gardner M.J."/>
            <person name="Fraser C.M."/>
            <person name="Birney E."/>
            <person name="Bork P."/>
            <person name="Brey P.T."/>
            <person name="Venter J.C."/>
            <person name="Weissenbach J."/>
            <person name="Kafatos F.C."/>
            <person name="Collins F.H."/>
            <person name="Hoffman S.L."/>
        </authorList>
    </citation>
    <scope>NUCLEOTIDE SEQUENCE [LARGE SCALE GENOMIC DNA]</scope>
    <source>
        <strain evidence="1">PEST</strain>
    </source>
</reference>
<reference evidence="1" key="2">
    <citation type="submission" date="2002-03" db="EMBL/GenBank/DDBJ databases">
        <authorList>
            <consortium name="The Anopheles Genome Sequencing Consortium"/>
        </authorList>
    </citation>
    <scope>NUCLEOTIDE SEQUENCE</scope>
    <source>
        <strain evidence="1">PEST</strain>
    </source>
</reference>
<protein>
    <submittedName>
        <fullName evidence="1">AGAP012086-PA</fullName>
    </submittedName>
</protein>
<gene>
    <name evidence="1" type="ORF">AgaP_AGAP012086</name>
</gene>
<proteinExistence type="predicted"/>
<dbReference type="PaxDb" id="7165-AGAP012086-PA"/>